<keyword evidence="4" id="KW-0175">Coiled coil</keyword>
<dbReference type="SUPFAM" id="SSF55469">
    <property type="entry name" value="FMN-dependent nitroreductase-like"/>
    <property type="match status" value="1"/>
</dbReference>
<dbReference type="Proteomes" id="UP001144612">
    <property type="component" value="Unassembled WGS sequence"/>
</dbReference>
<dbReference type="PANTHER" id="PTHR23026:SF90">
    <property type="entry name" value="IODOTYROSINE DEIODINASE 1"/>
    <property type="match status" value="1"/>
</dbReference>
<protein>
    <submittedName>
        <fullName evidence="6">Nitroreductase family protein</fullName>
    </submittedName>
</protein>
<keyword evidence="3" id="KW-0560">Oxidoreductase</keyword>
<dbReference type="PANTHER" id="PTHR23026">
    <property type="entry name" value="NADPH NITROREDUCTASE"/>
    <property type="match status" value="1"/>
</dbReference>
<dbReference type="RefSeq" id="WP_268063098.1">
    <property type="nucleotide sequence ID" value="NZ_JAPQFJ010000041.1"/>
</dbReference>
<sequence>MAENSFIYNRYSVRKFKDDKVPMEHIKEIIKAGSFAPSGKNVQNWHFVIINKKDLINKIAEELEKKNKNIADKIEDENIKDKFIKGIKYQLAFKNAPTLILVYAGKYMPTGYEELKLSGACEEELQELWNTAPGIQGVSAAVENIMLSAANMGYGTCWITGPVYAAKEINNLIGFQKEGYSLIAMTPLGIPLSTDFRRPPRKPVEEIITIME</sequence>
<name>A0ABT4DG62_9CLOT</name>
<keyword evidence="2" id="KW-0288">FMN</keyword>
<dbReference type="InterPro" id="IPR029479">
    <property type="entry name" value="Nitroreductase"/>
</dbReference>
<organism evidence="6 7">
    <name type="scientific">Clostridium brassicae</name>
    <dbReference type="NCBI Taxonomy" id="2999072"/>
    <lineage>
        <taxon>Bacteria</taxon>
        <taxon>Bacillati</taxon>
        <taxon>Bacillota</taxon>
        <taxon>Clostridia</taxon>
        <taxon>Eubacteriales</taxon>
        <taxon>Clostridiaceae</taxon>
        <taxon>Clostridium</taxon>
    </lineage>
</organism>
<dbReference type="EMBL" id="JAPQFJ010000041">
    <property type="protein sequence ID" value="MCY6960663.1"/>
    <property type="molecule type" value="Genomic_DNA"/>
</dbReference>
<keyword evidence="1" id="KW-0285">Flavoprotein</keyword>
<dbReference type="InterPro" id="IPR050627">
    <property type="entry name" value="Nitroreductase/BluB"/>
</dbReference>
<feature type="domain" description="Nitroreductase" evidence="5">
    <location>
        <begin position="7"/>
        <end position="189"/>
    </location>
</feature>
<evidence type="ECO:0000256" key="3">
    <source>
        <dbReference type="ARBA" id="ARBA00023002"/>
    </source>
</evidence>
<evidence type="ECO:0000259" key="5">
    <source>
        <dbReference type="Pfam" id="PF00881"/>
    </source>
</evidence>
<evidence type="ECO:0000313" key="6">
    <source>
        <dbReference type="EMBL" id="MCY6960663.1"/>
    </source>
</evidence>
<gene>
    <name evidence="6" type="ORF">OW729_18915</name>
</gene>
<reference evidence="6" key="1">
    <citation type="submission" date="2022-12" db="EMBL/GenBank/DDBJ databases">
        <title>Clostridium sp. nov., isolated from industrial wastewater.</title>
        <authorList>
            <person name="Jiayan W."/>
        </authorList>
    </citation>
    <scope>NUCLEOTIDE SEQUENCE</scope>
    <source>
        <strain evidence="6">ZC22-4</strain>
    </source>
</reference>
<accession>A0ABT4DG62</accession>
<dbReference type="InterPro" id="IPR000415">
    <property type="entry name" value="Nitroreductase-like"/>
</dbReference>
<evidence type="ECO:0000256" key="4">
    <source>
        <dbReference type="SAM" id="Coils"/>
    </source>
</evidence>
<evidence type="ECO:0000313" key="7">
    <source>
        <dbReference type="Proteomes" id="UP001144612"/>
    </source>
</evidence>
<proteinExistence type="predicted"/>
<dbReference type="Gene3D" id="3.40.109.10">
    <property type="entry name" value="NADH Oxidase"/>
    <property type="match status" value="1"/>
</dbReference>
<comment type="caution">
    <text evidence="6">The sequence shown here is derived from an EMBL/GenBank/DDBJ whole genome shotgun (WGS) entry which is preliminary data.</text>
</comment>
<keyword evidence="7" id="KW-1185">Reference proteome</keyword>
<evidence type="ECO:0000256" key="2">
    <source>
        <dbReference type="ARBA" id="ARBA00022643"/>
    </source>
</evidence>
<feature type="coiled-coil region" evidence="4">
    <location>
        <begin position="49"/>
        <end position="80"/>
    </location>
</feature>
<dbReference type="Pfam" id="PF00881">
    <property type="entry name" value="Nitroreductase"/>
    <property type="match status" value="1"/>
</dbReference>
<evidence type="ECO:0000256" key="1">
    <source>
        <dbReference type="ARBA" id="ARBA00022630"/>
    </source>
</evidence>